<feature type="transmembrane region" description="Helical" evidence="2">
    <location>
        <begin position="6"/>
        <end position="24"/>
    </location>
</feature>
<dbReference type="RefSeq" id="XP_021828486.1">
    <property type="nucleotide sequence ID" value="XM_021972794.1"/>
</dbReference>
<dbReference type="RefSeq" id="XP_021828487.1">
    <property type="nucleotide sequence ID" value="XM_021972795.1"/>
</dbReference>
<dbReference type="Gene3D" id="1.10.8.850">
    <property type="entry name" value="Histone-lysine N methyltransferase , C-terminal domain-like"/>
    <property type="match status" value="1"/>
</dbReference>
<keyword evidence="4" id="KW-1185">Reference proteome</keyword>
<dbReference type="InterPro" id="IPR043017">
    <property type="entry name" value="WIYLD_dom_sf"/>
</dbReference>
<feature type="region of interest" description="Disordered" evidence="1">
    <location>
        <begin position="116"/>
        <end position="164"/>
    </location>
</feature>
<dbReference type="KEGG" id="pavi:110768923"/>
<feature type="compositionally biased region" description="Low complexity" evidence="1">
    <location>
        <begin position="126"/>
        <end position="153"/>
    </location>
</feature>
<dbReference type="AlphaFoldDB" id="A0A6P5TND2"/>
<sequence>MVQSDLHLFGHALAFSSVLMFFFFNQEKSSFCSADFSHIFYFIFYSTSFLQRNSRMDAAIDAMTREMGFDERLVRATVKELLKVYGVRGSPDQGWPFIEEFSYKLLIEQLLEKQEDGAENRDAAPLDDAAPPDNAVPPDDAAPLGDAAPSDDAAPYDDADDASSAVGPSSIVILPTFSGAVDSKLQTQDACDSTSQNNGLIHALLIKTTGAKECLPVDTLALRRRKPCYGWAFSNDGEGPVELKSGPLPESVIGIMSIFDANQCNSREENAHFGKPLEPKLHLQEDSERLSAYDNLELLKNGLPGALVTASVLGIHELSHVLVAKNTGVVLGVPYFVPSWQVNFIRRCPPPPSSSLGLITSIVDLLLLTSVGVLSSLECWN</sequence>
<evidence type="ECO:0000256" key="1">
    <source>
        <dbReference type="SAM" id="MobiDB-lite"/>
    </source>
</evidence>
<dbReference type="PANTHER" id="PTHR34271:SF1">
    <property type="entry name" value="NUCLEOLAR HISTONE METHYLTRANSFERASE-RELATED PROTEIN"/>
    <property type="match status" value="1"/>
</dbReference>
<gene>
    <name evidence="5 6" type="primary">LOC110768923</name>
</gene>
<name>A0A6P5TND2_PRUAV</name>
<keyword evidence="2" id="KW-1133">Transmembrane helix</keyword>
<keyword evidence="2" id="KW-0472">Membrane</keyword>
<proteinExistence type="predicted"/>
<evidence type="ECO:0000313" key="6">
    <source>
        <dbReference type="RefSeq" id="XP_021828487.1"/>
    </source>
</evidence>
<protein>
    <submittedName>
        <fullName evidence="5 6">Uncharacterized protein LOC110768923 isoform X1</fullName>
    </submittedName>
</protein>
<dbReference type="PANTHER" id="PTHR34271">
    <property type="entry name" value="NUCLEOLAR HISTONE METHYLTRANSFERASE-RELATED PROTEIN"/>
    <property type="match status" value="1"/>
</dbReference>
<dbReference type="InterPro" id="IPR018848">
    <property type="entry name" value="WIYLD_domain"/>
</dbReference>
<accession>A0A6P5TND2</accession>
<dbReference type="GeneID" id="110768923"/>
<dbReference type="Pfam" id="PF10440">
    <property type="entry name" value="WIYLD"/>
    <property type="match status" value="1"/>
</dbReference>
<evidence type="ECO:0000313" key="5">
    <source>
        <dbReference type="RefSeq" id="XP_021828486.1"/>
    </source>
</evidence>
<reference evidence="5 6" key="1">
    <citation type="submission" date="2025-04" db="UniProtKB">
        <authorList>
            <consortium name="RefSeq"/>
        </authorList>
    </citation>
    <scope>IDENTIFICATION</scope>
</reference>
<organism evidence="4 5">
    <name type="scientific">Prunus avium</name>
    <name type="common">Cherry</name>
    <name type="synonym">Cerasus avium</name>
    <dbReference type="NCBI Taxonomy" id="42229"/>
    <lineage>
        <taxon>Eukaryota</taxon>
        <taxon>Viridiplantae</taxon>
        <taxon>Streptophyta</taxon>
        <taxon>Embryophyta</taxon>
        <taxon>Tracheophyta</taxon>
        <taxon>Spermatophyta</taxon>
        <taxon>Magnoliopsida</taxon>
        <taxon>eudicotyledons</taxon>
        <taxon>Gunneridae</taxon>
        <taxon>Pentapetalae</taxon>
        <taxon>rosids</taxon>
        <taxon>fabids</taxon>
        <taxon>Rosales</taxon>
        <taxon>Rosaceae</taxon>
        <taxon>Amygdaloideae</taxon>
        <taxon>Amygdaleae</taxon>
        <taxon>Prunus</taxon>
    </lineage>
</organism>
<feature type="domain" description="WIYLD" evidence="3">
    <location>
        <begin position="53"/>
        <end position="115"/>
    </location>
</feature>
<evidence type="ECO:0000259" key="3">
    <source>
        <dbReference type="Pfam" id="PF10440"/>
    </source>
</evidence>
<dbReference type="Proteomes" id="UP000515124">
    <property type="component" value="Unplaced"/>
</dbReference>
<keyword evidence="2" id="KW-0812">Transmembrane</keyword>
<evidence type="ECO:0000313" key="4">
    <source>
        <dbReference type="Proteomes" id="UP000515124"/>
    </source>
</evidence>
<evidence type="ECO:0000256" key="2">
    <source>
        <dbReference type="SAM" id="Phobius"/>
    </source>
</evidence>